<organism evidence="2 3">
    <name type="scientific">Pseudomonas cannabina</name>
    <dbReference type="NCBI Taxonomy" id="86840"/>
    <lineage>
        <taxon>Bacteria</taxon>
        <taxon>Pseudomonadati</taxon>
        <taxon>Pseudomonadota</taxon>
        <taxon>Gammaproteobacteria</taxon>
        <taxon>Pseudomonadales</taxon>
        <taxon>Pseudomonadaceae</taxon>
        <taxon>Pseudomonas</taxon>
    </lineage>
</organism>
<dbReference type="AlphaFoldDB" id="A0A3M3KWX9"/>
<dbReference type="PROSITE" id="PS51688">
    <property type="entry name" value="ICA"/>
    <property type="match status" value="1"/>
</dbReference>
<gene>
    <name evidence="2" type="ORF">ALQ64_00898</name>
</gene>
<dbReference type="InterPro" id="IPR030392">
    <property type="entry name" value="S74_ICA"/>
</dbReference>
<comment type="caution">
    <text evidence="2">The sequence shown here is derived from an EMBL/GenBank/DDBJ whole genome shotgun (WGS) entry which is preliminary data.</text>
</comment>
<evidence type="ECO:0000313" key="3">
    <source>
        <dbReference type="Proteomes" id="UP000281372"/>
    </source>
</evidence>
<dbReference type="Pfam" id="PF13884">
    <property type="entry name" value="Peptidase_S74"/>
    <property type="match status" value="1"/>
</dbReference>
<feature type="domain" description="Peptidase S74" evidence="1">
    <location>
        <begin position="355"/>
        <end position="460"/>
    </location>
</feature>
<accession>A0A3M3KWX9</accession>
<evidence type="ECO:0000313" key="2">
    <source>
        <dbReference type="EMBL" id="RMN27507.1"/>
    </source>
</evidence>
<name>A0A3M3KWX9_PSECA</name>
<dbReference type="Proteomes" id="UP000281372">
    <property type="component" value="Unassembled WGS sequence"/>
</dbReference>
<sequence length="469" mass="48533">MPWLRNGTVSVTNGSTAVTGVNVAFDANSRVGDAFIGPDGLNYEIANVASPTVISILPPYKGATVSGAAYAIMPVQGYDKMLRDAFNQLRVQFGDKMAALGTTGNYDTLPVDKGGTGGANPKDARTGLGLGSVAVENTVPVAKGGTGRTDGKALLSEVGVQQAAALYGSQGLYVGWNSSGLGEGHFIVNRGGGAGGFTWRSVNGTNTATGPSMSYSYDGLLSVPSITVTAAPIAIASGGTGGNTQGTARNALGVGPDSAPTFAGLELSNTSPYIDFHYNKTAADYDVRIINQNPGILTVAGALEITGRVSSAGTWCRAGLSAGRGGTVYNYNWTGSNVDVWIDNTYVGTMTLFGSDYRFKKYISDAKVSSYLDRIDAYRIVTYQRKVFGAVFSGDGTTYQGLIAHEAQAVNPLAVTGEKDGVDEQGNARIQQLDPMALITDLMGAVKELHAEVMALKAAAQPTAEPAAA</sequence>
<reference evidence="2 3" key="1">
    <citation type="submission" date="2018-08" db="EMBL/GenBank/DDBJ databases">
        <title>Recombination of ecologically and evolutionarily significant loci maintains genetic cohesion in the Pseudomonas syringae species complex.</title>
        <authorList>
            <person name="Dillon M."/>
            <person name="Thakur S."/>
            <person name="Almeida R.N.D."/>
            <person name="Weir B.S."/>
            <person name="Guttman D.S."/>
        </authorList>
    </citation>
    <scope>NUCLEOTIDE SEQUENCE [LARGE SCALE GENOMIC DNA]</scope>
    <source>
        <strain evidence="2 3">ICMP 2821</strain>
    </source>
</reference>
<protein>
    <submittedName>
        <fullName evidence="2">Tail fiber domain-containing protein</fullName>
    </submittedName>
</protein>
<dbReference type="RefSeq" id="WP_054999309.1">
    <property type="nucleotide sequence ID" value="NZ_FNKU01000001.1"/>
</dbReference>
<proteinExistence type="predicted"/>
<dbReference type="EMBL" id="RBOW01000584">
    <property type="protein sequence ID" value="RMN27507.1"/>
    <property type="molecule type" value="Genomic_DNA"/>
</dbReference>
<evidence type="ECO:0000259" key="1">
    <source>
        <dbReference type="PROSITE" id="PS51688"/>
    </source>
</evidence>